<reference evidence="2" key="2">
    <citation type="submission" date="2015-01" db="EMBL/GenBank/DDBJ databases">
        <title>Evolutionary Origins and Diversification of the Mycorrhizal Mutualists.</title>
        <authorList>
            <consortium name="DOE Joint Genome Institute"/>
            <consortium name="Mycorrhizal Genomics Consortium"/>
            <person name="Kohler A."/>
            <person name="Kuo A."/>
            <person name="Nagy L.G."/>
            <person name="Floudas D."/>
            <person name="Copeland A."/>
            <person name="Barry K.W."/>
            <person name="Cichocki N."/>
            <person name="Veneault-Fourrey C."/>
            <person name="LaButti K."/>
            <person name="Lindquist E.A."/>
            <person name="Lipzen A."/>
            <person name="Lundell T."/>
            <person name="Morin E."/>
            <person name="Murat C."/>
            <person name="Riley R."/>
            <person name="Ohm R."/>
            <person name="Sun H."/>
            <person name="Tunlid A."/>
            <person name="Henrissat B."/>
            <person name="Grigoriev I.V."/>
            <person name="Hibbett D.S."/>
            <person name="Martin F."/>
        </authorList>
    </citation>
    <scope>NUCLEOTIDE SEQUENCE [LARGE SCALE GENOMIC DNA]</scope>
    <source>
        <strain evidence="2">MAFF 305830</strain>
    </source>
</reference>
<accession>A0A0C3AHD0</accession>
<organism evidence="1 2">
    <name type="scientific">Serendipita vermifera MAFF 305830</name>
    <dbReference type="NCBI Taxonomy" id="933852"/>
    <lineage>
        <taxon>Eukaryota</taxon>
        <taxon>Fungi</taxon>
        <taxon>Dikarya</taxon>
        <taxon>Basidiomycota</taxon>
        <taxon>Agaricomycotina</taxon>
        <taxon>Agaricomycetes</taxon>
        <taxon>Sebacinales</taxon>
        <taxon>Serendipitaceae</taxon>
        <taxon>Serendipita</taxon>
    </lineage>
</organism>
<name>A0A0C3AHD0_SERVB</name>
<dbReference type="AlphaFoldDB" id="A0A0C3AHD0"/>
<feature type="non-terminal residue" evidence="1">
    <location>
        <position position="502"/>
    </location>
</feature>
<dbReference type="PANTHER" id="PTHR34365">
    <property type="entry name" value="ENOLASE (DUF1399)"/>
    <property type="match status" value="1"/>
</dbReference>
<reference evidence="1 2" key="1">
    <citation type="submission" date="2014-04" db="EMBL/GenBank/DDBJ databases">
        <authorList>
            <consortium name="DOE Joint Genome Institute"/>
            <person name="Kuo A."/>
            <person name="Zuccaro A."/>
            <person name="Kohler A."/>
            <person name="Nagy L.G."/>
            <person name="Floudas D."/>
            <person name="Copeland A."/>
            <person name="Barry K.W."/>
            <person name="Cichocki N."/>
            <person name="Veneault-Fourrey C."/>
            <person name="LaButti K."/>
            <person name="Lindquist E.A."/>
            <person name="Lipzen A."/>
            <person name="Lundell T."/>
            <person name="Morin E."/>
            <person name="Murat C."/>
            <person name="Sun H."/>
            <person name="Tunlid A."/>
            <person name="Henrissat B."/>
            <person name="Grigoriev I.V."/>
            <person name="Hibbett D.S."/>
            <person name="Martin F."/>
            <person name="Nordberg H.P."/>
            <person name="Cantor M.N."/>
            <person name="Hua S.X."/>
        </authorList>
    </citation>
    <scope>NUCLEOTIDE SEQUENCE [LARGE SCALE GENOMIC DNA]</scope>
    <source>
        <strain evidence="1 2">MAFF 305830</strain>
    </source>
</reference>
<dbReference type="PANTHER" id="PTHR34365:SF7">
    <property type="entry name" value="GLYCINE-RICH DOMAIN-CONTAINING PROTEIN 1"/>
    <property type="match status" value="1"/>
</dbReference>
<protein>
    <submittedName>
        <fullName evidence="1">Uncharacterized protein</fullName>
    </submittedName>
</protein>
<proteinExistence type="predicted"/>
<evidence type="ECO:0000313" key="1">
    <source>
        <dbReference type="EMBL" id="KIM19504.1"/>
    </source>
</evidence>
<dbReference type="InterPro" id="IPR009836">
    <property type="entry name" value="GRDP-like"/>
</dbReference>
<dbReference type="STRING" id="933852.A0A0C3AHD0"/>
<keyword evidence="2" id="KW-1185">Reference proteome</keyword>
<gene>
    <name evidence="1" type="ORF">M408DRAFT_49607</name>
</gene>
<dbReference type="EMBL" id="KN824657">
    <property type="protein sequence ID" value="KIM19504.1"/>
    <property type="molecule type" value="Genomic_DNA"/>
</dbReference>
<evidence type="ECO:0000313" key="2">
    <source>
        <dbReference type="Proteomes" id="UP000054097"/>
    </source>
</evidence>
<dbReference type="Proteomes" id="UP000054097">
    <property type="component" value="Unassembled WGS sequence"/>
</dbReference>
<dbReference type="OrthoDB" id="2684236at2759"/>
<dbReference type="Pfam" id="PF07173">
    <property type="entry name" value="GRDP-like"/>
    <property type="match status" value="1"/>
</dbReference>
<sequence length="502" mass="57270">MQYERGLPVHSEYPTELPETFPIGALRTRPLVNVAELQAHLKLLGAIHRLKQTVQAQENGIAAKNKDQAWVIFVNRAVHRFYLWAMSSWTRASPWLDETIIPPLDIIMVWHSYLLNPRTYYEDSQRMDTAYCMNLQAIQNMPLLLIASLIDTRTLEALPPSAERQRFFETTTSLPFAPPLVTNSFEVMVLNCPFCLQNNHRVRWIAENEKGFAQTRFEHPCERCGVAFKKMHMGVRRFAAEVSRKRTGKMVYISETLLDPRTGRVDKAEADSLTVRLFKRLDKIAQVNIPITEDKERAEATSLAVKLYYSYEILSLELHTSIRPSYIKASFLPNSDRENRIQRIAVAYSHNGPASLDLVGAVLRQGAFVEKMVHIGWTQPGCFDYEHTLAPLVRSIARYHAFLDLMCSHSKSFLVPTLDLAWHSHQLKGEAYRNDTLNFLERTPNHEDSVESSVISKGYDNTAKRGKKRFGVPYSLCGCIPDKDSEAIISKVTSKISTIGKK</sequence>
<dbReference type="HOGENOM" id="CLU_010103_1_0_1"/>